<dbReference type="Pfam" id="PF13794">
    <property type="entry name" value="MiaE_2"/>
    <property type="match status" value="1"/>
</dbReference>
<dbReference type="RefSeq" id="WP_169322945.1">
    <property type="nucleotide sequence ID" value="NZ_JABCJJ010000002.1"/>
</dbReference>
<sequence length="241" mass="25479">MTAATTSSTRAADRADELALLGLVGQLELVAFTRLAEDSALAPSLDQRLRLARFSAGAVSRLERIFERITELGGSPEAEVERFAHVMDDFDARTPSSTWWERLLKAYVGYGVADDFCKAAAAGLDDRTRTLVEEVLDGTHHGELVLAELAAASADDAVLTSRLALWGRRLVGESLGVVQSLVQSQPGLARLVADGAAVEARASGAEPAAGPGPTPAEALSTLFGRLTAEHTRRMGRLGLTA</sequence>
<dbReference type="AlphaFoldDB" id="A0A7Y0LYD1"/>
<reference evidence="2 3" key="1">
    <citation type="submission" date="2020-04" db="EMBL/GenBank/DDBJ databases">
        <title>Sequencing and Assembly of C. fimi.</title>
        <authorList>
            <person name="Ramsey A.R."/>
        </authorList>
    </citation>
    <scope>NUCLEOTIDE SEQUENCE [LARGE SCALE GENOMIC DNA]</scope>
    <source>
        <strain evidence="2 3">SB</strain>
    </source>
</reference>
<name>A0A7Y0LYD1_CELFI</name>
<proteinExistence type="predicted"/>
<evidence type="ECO:0000313" key="3">
    <source>
        <dbReference type="Proteomes" id="UP000562124"/>
    </source>
</evidence>
<comment type="caution">
    <text evidence="2">The sequence shown here is derived from an EMBL/GenBank/DDBJ whole genome shotgun (WGS) entry which is preliminary data.</text>
</comment>
<dbReference type="InterPro" id="IPR012347">
    <property type="entry name" value="Ferritin-like"/>
</dbReference>
<dbReference type="Proteomes" id="UP000562124">
    <property type="component" value="Unassembled WGS sequence"/>
</dbReference>
<dbReference type="Gene3D" id="1.20.1260.10">
    <property type="match status" value="1"/>
</dbReference>
<evidence type="ECO:0000259" key="1">
    <source>
        <dbReference type="Pfam" id="PF13794"/>
    </source>
</evidence>
<evidence type="ECO:0000313" key="2">
    <source>
        <dbReference type="EMBL" id="NMR19012.1"/>
    </source>
</evidence>
<gene>
    <name evidence="2" type="ORF">HIR71_02020</name>
</gene>
<organism evidence="2 3">
    <name type="scientific">Cellulomonas fimi</name>
    <dbReference type="NCBI Taxonomy" id="1708"/>
    <lineage>
        <taxon>Bacteria</taxon>
        <taxon>Bacillati</taxon>
        <taxon>Actinomycetota</taxon>
        <taxon>Actinomycetes</taxon>
        <taxon>Micrococcales</taxon>
        <taxon>Cellulomonadaceae</taxon>
        <taxon>Cellulomonas</taxon>
    </lineage>
</organism>
<dbReference type="EMBL" id="JABCJJ010000002">
    <property type="protein sequence ID" value="NMR19012.1"/>
    <property type="molecule type" value="Genomic_DNA"/>
</dbReference>
<dbReference type="InterPro" id="IPR059125">
    <property type="entry name" value="Ferritin_actino"/>
</dbReference>
<accession>A0A7Y0LYD1</accession>
<feature type="domain" description="Ferritin-like" evidence="1">
    <location>
        <begin position="19"/>
        <end position="194"/>
    </location>
</feature>
<keyword evidence="3" id="KW-1185">Reference proteome</keyword>
<protein>
    <recommendedName>
        <fullName evidence="1">Ferritin-like domain-containing protein</fullName>
    </recommendedName>
</protein>